<dbReference type="GO" id="GO:0000981">
    <property type="term" value="F:DNA-binding transcription factor activity, RNA polymerase II-specific"/>
    <property type="evidence" value="ECO:0007669"/>
    <property type="project" value="InterPro"/>
</dbReference>
<feature type="domain" description="Zn(2)-C6 fungal-type" evidence="8">
    <location>
        <begin position="278"/>
        <end position="306"/>
    </location>
</feature>
<dbReference type="AlphaFoldDB" id="A0A319DN92"/>
<dbReference type="PANTHER" id="PTHR36206">
    <property type="entry name" value="ASPERCRYPTIN BIOSYNTHESIS CLUSTER-SPECIFIC TRANSCRIPTION REGULATOR ATNN-RELATED"/>
    <property type="match status" value="1"/>
</dbReference>
<dbReference type="PANTHER" id="PTHR36206:SF16">
    <property type="entry name" value="TRANSCRIPTION FACTOR DOMAIN-CONTAINING PROTEIN-RELATED"/>
    <property type="match status" value="1"/>
</dbReference>
<dbReference type="Pfam" id="PF11951">
    <property type="entry name" value="Fungal_trans_2"/>
    <property type="match status" value="1"/>
</dbReference>
<proteinExistence type="predicted"/>
<dbReference type="Pfam" id="PF00172">
    <property type="entry name" value="Zn_clus"/>
    <property type="match status" value="1"/>
</dbReference>
<dbReference type="PROSITE" id="PS00463">
    <property type="entry name" value="ZN2_CY6_FUNGAL_1"/>
    <property type="match status" value="1"/>
</dbReference>
<evidence type="ECO:0000256" key="7">
    <source>
        <dbReference type="SAM" id="SignalP"/>
    </source>
</evidence>
<dbReference type="CDD" id="cd00067">
    <property type="entry name" value="GAL4"/>
    <property type="match status" value="1"/>
</dbReference>
<dbReference type="SUPFAM" id="SSF57701">
    <property type="entry name" value="Zn2/Cys6 DNA-binding domain"/>
    <property type="match status" value="1"/>
</dbReference>
<sequence>MTVTSWLLLGALLQGLACLLFGPAAMLPSAAVLLYRLADHLLMAAGLTRNRYLDGVIPTKYGAQIPRPDGSFGSAPAAESLVVFHLGARVNHPLGMLGPGGKALGEWSDRMIADMTANRDKYGLLGTSHWAKQDAAAGNEVLTLFYMRDYEGLHRFAHDATHMDGVRWWTRIVASHPHIAIYHETYLVPRGQWENIYINCHPTGLGEAWFPVHAGDKAAEPAREYVRPAVDARTGALRSASKRLQLGWLEEREKEGNALYDQTFTDKRTPGVPRSKFGCRTCRARRVKCDETPGACRRCLDTGRTCDGYDVHRLAPKRLLRLPRTVAQGFRWAMTVDERRSFAFFQHHTVPTFLEFFDSALWQQLVLQMSQGDPAVYHAAVALSAIHQDAEAQGMPLAADLPRAAPGRAAGFAQEQLGRAFRLLARRPASADPQLRGATLLCCLLFVLADFLRGQYDAAFAHLQSGLRILQELQADRDLVAPTPRQASIERCLVVALAHLDVLSAHFGVGGPVLCLDTLEAALPALPDPGPAEPEPFRSVHGARQAFDPVLSAVFRFQAPCMGMPDDEIARNYHTILPGQLRVWSHLARFGQSFLPFYRDCYATLPSKEQRSVDIMHLQFRCLTLANKTCVLGRNQAALAAFSPDFQVIVSLAEALLRKFPDRPTFSLEAGIIPPLYHTAISCSDYRVRWRAVQLLRSWPHREGPFDSNWVAALVEEALRIELVNLGAHSPGVHDWDDALSREAILQEIEERQQGMDPEMLSALGREEGMFPLGLVESVKCSSNWSCIRAFRIFTSRVADAEWSENDLD</sequence>
<keyword evidence="1" id="KW-0479">Metal-binding</keyword>
<feature type="chain" id="PRO_5016267450" description="Zn(2)-C6 fungal-type domain-containing protein" evidence="7">
    <location>
        <begin position="19"/>
        <end position="809"/>
    </location>
</feature>
<dbReference type="InterPro" id="IPR021858">
    <property type="entry name" value="Fun_TF"/>
</dbReference>
<evidence type="ECO:0000256" key="3">
    <source>
        <dbReference type="ARBA" id="ARBA00023015"/>
    </source>
</evidence>
<evidence type="ECO:0000313" key="10">
    <source>
        <dbReference type="Proteomes" id="UP000247810"/>
    </source>
</evidence>
<accession>A0A319DN92</accession>
<dbReference type="SMART" id="SM00066">
    <property type="entry name" value="GAL4"/>
    <property type="match status" value="1"/>
</dbReference>
<reference evidence="9 10" key="1">
    <citation type="submission" date="2018-02" db="EMBL/GenBank/DDBJ databases">
        <title>The genomes of Aspergillus section Nigri reveals drivers in fungal speciation.</title>
        <authorList>
            <consortium name="DOE Joint Genome Institute"/>
            <person name="Vesth T.C."/>
            <person name="Nybo J."/>
            <person name="Theobald S."/>
            <person name="Brandl J."/>
            <person name="Frisvad J.C."/>
            <person name="Nielsen K.F."/>
            <person name="Lyhne E.K."/>
            <person name="Kogle M.E."/>
            <person name="Kuo A."/>
            <person name="Riley R."/>
            <person name="Clum A."/>
            <person name="Nolan M."/>
            <person name="Lipzen A."/>
            <person name="Salamov A."/>
            <person name="Henrissat B."/>
            <person name="Wiebenga A."/>
            <person name="De vries R.P."/>
            <person name="Grigoriev I.V."/>
            <person name="Mortensen U.H."/>
            <person name="Andersen M.R."/>
            <person name="Baker S.E."/>
        </authorList>
    </citation>
    <scope>NUCLEOTIDE SEQUENCE [LARGE SCALE GENOMIC DNA]</scope>
    <source>
        <strain evidence="9 10">CBS 707.79</strain>
    </source>
</reference>
<dbReference type="InterPro" id="IPR001138">
    <property type="entry name" value="Zn2Cys6_DnaBD"/>
</dbReference>
<dbReference type="GO" id="GO:0008270">
    <property type="term" value="F:zinc ion binding"/>
    <property type="evidence" value="ECO:0007669"/>
    <property type="project" value="InterPro"/>
</dbReference>
<dbReference type="PROSITE" id="PS50048">
    <property type="entry name" value="ZN2_CY6_FUNGAL_2"/>
    <property type="match status" value="1"/>
</dbReference>
<name>A0A319DN92_9EURO</name>
<dbReference type="Proteomes" id="UP000247810">
    <property type="component" value="Unassembled WGS sequence"/>
</dbReference>
<dbReference type="InterPro" id="IPR036864">
    <property type="entry name" value="Zn2-C6_fun-type_DNA-bd_sf"/>
</dbReference>
<dbReference type="OrthoDB" id="3172332at2759"/>
<gene>
    <name evidence="9" type="ORF">BO71DRAFT_416571</name>
</gene>
<keyword evidence="7" id="KW-0732">Signal</keyword>
<evidence type="ECO:0000256" key="2">
    <source>
        <dbReference type="ARBA" id="ARBA00022833"/>
    </source>
</evidence>
<evidence type="ECO:0000256" key="5">
    <source>
        <dbReference type="ARBA" id="ARBA00023163"/>
    </source>
</evidence>
<evidence type="ECO:0000256" key="4">
    <source>
        <dbReference type="ARBA" id="ARBA00023125"/>
    </source>
</evidence>
<dbReference type="InterPro" id="IPR025444">
    <property type="entry name" value="Monooxy_af470"/>
</dbReference>
<dbReference type="CDD" id="cd12148">
    <property type="entry name" value="fungal_TF_MHR"/>
    <property type="match status" value="1"/>
</dbReference>
<dbReference type="EMBL" id="KZ825815">
    <property type="protein sequence ID" value="PYH98144.1"/>
    <property type="molecule type" value="Genomic_DNA"/>
</dbReference>
<evidence type="ECO:0000313" key="9">
    <source>
        <dbReference type="EMBL" id="PYH98144.1"/>
    </source>
</evidence>
<dbReference type="GO" id="GO:0003677">
    <property type="term" value="F:DNA binding"/>
    <property type="evidence" value="ECO:0007669"/>
    <property type="project" value="UniProtKB-KW"/>
</dbReference>
<keyword evidence="2" id="KW-0862">Zinc</keyword>
<feature type="signal peptide" evidence="7">
    <location>
        <begin position="1"/>
        <end position="18"/>
    </location>
</feature>
<dbReference type="InterPro" id="IPR052360">
    <property type="entry name" value="Transcr_Regulatory_Proteins"/>
</dbReference>
<evidence type="ECO:0000256" key="6">
    <source>
        <dbReference type="ARBA" id="ARBA00023242"/>
    </source>
</evidence>
<dbReference type="GO" id="GO:0009893">
    <property type="term" value="P:positive regulation of metabolic process"/>
    <property type="evidence" value="ECO:0007669"/>
    <property type="project" value="UniProtKB-ARBA"/>
</dbReference>
<keyword evidence="10" id="KW-1185">Reference proteome</keyword>
<organism evidence="9 10">
    <name type="scientific">Aspergillus ellipticus CBS 707.79</name>
    <dbReference type="NCBI Taxonomy" id="1448320"/>
    <lineage>
        <taxon>Eukaryota</taxon>
        <taxon>Fungi</taxon>
        <taxon>Dikarya</taxon>
        <taxon>Ascomycota</taxon>
        <taxon>Pezizomycotina</taxon>
        <taxon>Eurotiomycetes</taxon>
        <taxon>Eurotiomycetidae</taxon>
        <taxon>Eurotiales</taxon>
        <taxon>Aspergillaceae</taxon>
        <taxon>Aspergillus</taxon>
        <taxon>Aspergillus subgen. Circumdati</taxon>
    </lineage>
</organism>
<keyword evidence="5" id="KW-0804">Transcription</keyword>
<dbReference type="Gene3D" id="4.10.240.10">
    <property type="entry name" value="Zn(2)-C6 fungal-type DNA-binding domain"/>
    <property type="match status" value="1"/>
</dbReference>
<dbReference type="Pfam" id="PF13826">
    <property type="entry name" value="Monooxy_af470-like"/>
    <property type="match status" value="1"/>
</dbReference>
<keyword evidence="4" id="KW-0238">DNA-binding</keyword>
<keyword evidence="3" id="KW-0805">Transcription regulation</keyword>
<evidence type="ECO:0000256" key="1">
    <source>
        <dbReference type="ARBA" id="ARBA00022723"/>
    </source>
</evidence>
<keyword evidence="6" id="KW-0539">Nucleus</keyword>
<protein>
    <recommendedName>
        <fullName evidence="8">Zn(2)-C6 fungal-type domain-containing protein</fullName>
    </recommendedName>
</protein>
<dbReference type="VEuPathDB" id="FungiDB:BO71DRAFT_416571"/>
<dbReference type="STRING" id="1448320.A0A319DN92"/>
<evidence type="ECO:0000259" key="8">
    <source>
        <dbReference type="PROSITE" id="PS50048"/>
    </source>
</evidence>